<sequence>MEKNVYIALETIKYLCGPVAISKDTIDYIRYFCTIIIENKNELKENE</sequence>
<proteinExistence type="predicted"/>
<protein>
    <submittedName>
        <fullName evidence="1">Uncharacterized protein</fullName>
    </submittedName>
</protein>
<dbReference type="EMBL" id="JXCL01000003">
    <property type="protein sequence ID" value="KIL25506.1"/>
    <property type="molecule type" value="Genomic_DNA"/>
</dbReference>
<gene>
    <name evidence="1" type="ORF">B4127_4086</name>
</gene>
<comment type="caution">
    <text evidence="1">The sequence shown here is derived from an EMBL/GenBank/DDBJ whole genome shotgun (WGS) entry which is preliminary data.</text>
</comment>
<name>A0AB34R5E5_BACPU</name>
<dbReference type="AlphaFoldDB" id="A0AB34R5E5"/>
<organism evidence="1 2">
    <name type="scientific">Bacillus pumilus</name>
    <name type="common">Bacillus mesentericus</name>
    <dbReference type="NCBI Taxonomy" id="1408"/>
    <lineage>
        <taxon>Bacteria</taxon>
        <taxon>Bacillati</taxon>
        <taxon>Bacillota</taxon>
        <taxon>Bacilli</taxon>
        <taxon>Bacillales</taxon>
        <taxon>Bacillaceae</taxon>
        <taxon>Bacillus</taxon>
    </lineage>
</organism>
<evidence type="ECO:0000313" key="1">
    <source>
        <dbReference type="EMBL" id="KIL25506.1"/>
    </source>
</evidence>
<accession>A0AB34R5E5</accession>
<evidence type="ECO:0000313" key="2">
    <source>
        <dbReference type="Proteomes" id="UP000031978"/>
    </source>
</evidence>
<reference evidence="1 2" key="1">
    <citation type="submission" date="2014-12" db="EMBL/GenBank/DDBJ databases">
        <title>Draft Genome Sequences of Five Spore-Forming Food Isolates of Bacillus pumilus.</title>
        <authorList>
            <person name="de Jong A."/>
            <person name="van Heel A.J."/>
            <person name="Montalban-Lopez M."/>
            <person name="Krawczyk A.O."/>
            <person name="Berendsen E.M."/>
            <person name="Wells-Bennik M."/>
            <person name="Kuipers O.P."/>
        </authorList>
    </citation>
    <scope>NUCLEOTIDE SEQUENCE [LARGE SCALE GENOMIC DNA]</scope>
    <source>
        <strain evidence="1 2">B4127</strain>
    </source>
</reference>
<dbReference type="Proteomes" id="UP000031978">
    <property type="component" value="Unassembled WGS sequence"/>
</dbReference>